<keyword evidence="10" id="KW-0129">CBS domain</keyword>
<dbReference type="InterPro" id="IPR050368">
    <property type="entry name" value="ClC-type_chloride_channel"/>
</dbReference>
<keyword evidence="8" id="KW-0868">Chloride</keyword>
<keyword evidence="7" id="KW-0869">Chloride channel</keyword>
<dbReference type="Pfam" id="PF00654">
    <property type="entry name" value="Voltage_CLC"/>
    <property type="match status" value="1"/>
</dbReference>
<evidence type="ECO:0000313" key="13">
    <source>
        <dbReference type="EMBL" id="BDZ43471.1"/>
    </source>
</evidence>
<keyword evidence="4 11" id="KW-1133">Transmembrane helix</keyword>
<keyword evidence="3 11" id="KW-0812">Transmembrane</keyword>
<feature type="transmembrane region" description="Helical" evidence="11">
    <location>
        <begin position="95"/>
        <end position="122"/>
    </location>
</feature>
<feature type="domain" description="CBS" evidence="12">
    <location>
        <begin position="387"/>
        <end position="442"/>
    </location>
</feature>
<dbReference type="CDD" id="cd02205">
    <property type="entry name" value="CBS_pair_SF"/>
    <property type="match status" value="1"/>
</dbReference>
<dbReference type="SUPFAM" id="SSF54631">
    <property type="entry name" value="CBS-domain pair"/>
    <property type="match status" value="1"/>
</dbReference>
<dbReference type="Pfam" id="PF00571">
    <property type="entry name" value="CBS"/>
    <property type="match status" value="2"/>
</dbReference>
<evidence type="ECO:0000256" key="5">
    <source>
        <dbReference type="ARBA" id="ARBA00023065"/>
    </source>
</evidence>
<dbReference type="PANTHER" id="PTHR43427:SF6">
    <property type="entry name" value="CHLORIDE CHANNEL PROTEIN CLC-E"/>
    <property type="match status" value="1"/>
</dbReference>
<organism evidence="13 14">
    <name type="scientific">Paraoerskovia sediminicola</name>
    <dbReference type="NCBI Taxonomy" id="1138587"/>
    <lineage>
        <taxon>Bacteria</taxon>
        <taxon>Bacillati</taxon>
        <taxon>Actinomycetota</taxon>
        <taxon>Actinomycetes</taxon>
        <taxon>Micrococcales</taxon>
        <taxon>Cellulomonadaceae</taxon>
        <taxon>Paraoerskovia</taxon>
    </lineage>
</organism>
<proteinExistence type="predicted"/>
<evidence type="ECO:0000259" key="12">
    <source>
        <dbReference type="PROSITE" id="PS51371"/>
    </source>
</evidence>
<dbReference type="CDD" id="cd00400">
    <property type="entry name" value="Voltage_gated_ClC"/>
    <property type="match status" value="1"/>
</dbReference>
<dbReference type="EMBL" id="AP027729">
    <property type="protein sequence ID" value="BDZ43471.1"/>
    <property type="molecule type" value="Genomic_DNA"/>
</dbReference>
<evidence type="ECO:0000256" key="2">
    <source>
        <dbReference type="ARBA" id="ARBA00022448"/>
    </source>
</evidence>
<evidence type="ECO:0000256" key="4">
    <source>
        <dbReference type="ARBA" id="ARBA00022989"/>
    </source>
</evidence>
<dbReference type="PANTHER" id="PTHR43427">
    <property type="entry name" value="CHLORIDE CHANNEL PROTEIN CLC-E"/>
    <property type="match status" value="1"/>
</dbReference>
<feature type="transmembrane region" description="Helical" evidence="11">
    <location>
        <begin position="209"/>
        <end position="229"/>
    </location>
</feature>
<evidence type="ECO:0000256" key="6">
    <source>
        <dbReference type="ARBA" id="ARBA00023136"/>
    </source>
</evidence>
<evidence type="ECO:0000256" key="11">
    <source>
        <dbReference type="SAM" id="Phobius"/>
    </source>
</evidence>
<feature type="transmembrane region" description="Helical" evidence="11">
    <location>
        <begin position="269"/>
        <end position="292"/>
    </location>
</feature>
<keyword evidence="2" id="KW-0813">Transport</keyword>
<feature type="transmembrane region" description="Helical" evidence="11">
    <location>
        <begin position="128"/>
        <end position="145"/>
    </location>
</feature>
<dbReference type="Gene3D" id="3.10.580.10">
    <property type="entry name" value="CBS-domain"/>
    <property type="match status" value="1"/>
</dbReference>
<accession>A0ABM8G5T2</accession>
<feature type="transmembrane region" description="Helical" evidence="11">
    <location>
        <begin position="332"/>
        <end position="352"/>
    </location>
</feature>
<keyword evidence="9" id="KW-0407">Ion channel</keyword>
<dbReference type="SMART" id="SM00116">
    <property type="entry name" value="CBS"/>
    <property type="match status" value="2"/>
</dbReference>
<reference evidence="14" key="1">
    <citation type="journal article" date="2019" name="Int. J. Syst. Evol. Microbiol.">
        <title>The Global Catalogue of Microorganisms (GCM) 10K type strain sequencing project: providing services to taxonomists for standard genome sequencing and annotation.</title>
        <authorList>
            <consortium name="The Broad Institute Genomics Platform"/>
            <consortium name="The Broad Institute Genome Sequencing Center for Infectious Disease"/>
            <person name="Wu L."/>
            <person name="Ma J."/>
        </authorList>
    </citation>
    <scope>NUCLEOTIDE SEQUENCE [LARGE SCALE GENOMIC DNA]</scope>
    <source>
        <strain evidence="14">NBRC 108565</strain>
    </source>
</reference>
<dbReference type="InterPro" id="IPR046342">
    <property type="entry name" value="CBS_dom_sf"/>
</dbReference>
<dbReference type="Proteomes" id="UP001321475">
    <property type="component" value="Chromosome"/>
</dbReference>
<keyword evidence="14" id="KW-1185">Reference proteome</keyword>
<comment type="subcellular location">
    <subcellularLocation>
        <location evidence="1">Membrane</location>
        <topology evidence="1">Multi-pass membrane protein</topology>
    </subcellularLocation>
</comment>
<dbReference type="InterPro" id="IPR001807">
    <property type="entry name" value="ClC"/>
</dbReference>
<feature type="transmembrane region" description="Helical" evidence="11">
    <location>
        <begin position="299"/>
        <end position="326"/>
    </location>
</feature>
<evidence type="ECO:0000256" key="9">
    <source>
        <dbReference type="ARBA" id="ARBA00023303"/>
    </source>
</evidence>
<sequence>MVLAPVVGGLIYGPLVYFGAREARGHGVPEVMVAVARHGGRIRARVAAVKALASAVTIGSGGSVGREGPIVQIGAALGSTFGQWTRMPLSRMRTLVAAGSAAGIAATFNAPIAGVIFALELILRDFTARSFGLVVLSSVTASVVGRSMLGNDPFLILPAFTVDHAWAYLLFALLGIIAGAVGIGFARILYVIEDLCDKIWRGPEWLRPAVGGVFLGLILLVLPQMYGVGYPVLEAGVNGRYAIGVLILLLVGKIIATSLTLGIGGSGGVFAPSLFVGGMLGAAFGEIVNLIAPELTPSAGAFAIVGMGAVFAGSARAPLTAVIMLFELTGEYSIILPLMLAIVLATGISRMLSKETVYSLKLARRGIDLDEHPADRVLGDLLIADVMDPSPPSVESSTRLDAASRLLLASGRTSIPVVDDGRLRGHLRADMAAESLHSDDEVADQTVGHVIDEVGRVDVGLTLRDALAVLHKHPEDEGIAVVDADGAMVGWLTHRQVLGALSAATATPDSPHGPA</sequence>
<evidence type="ECO:0000256" key="7">
    <source>
        <dbReference type="ARBA" id="ARBA00023173"/>
    </source>
</evidence>
<gene>
    <name evidence="13" type="ORF">GCM10025865_27700</name>
</gene>
<feature type="transmembrane region" description="Helical" evidence="11">
    <location>
        <begin position="241"/>
        <end position="263"/>
    </location>
</feature>
<protein>
    <submittedName>
        <fullName evidence="13">Transport integral membrane protein</fullName>
    </submittedName>
</protein>
<dbReference type="SUPFAM" id="SSF81340">
    <property type="entry name" value="Clc chloride channel"/>
    <property type="match status" value="1"/>
</dbReference>
<feature type="transmembrane region" description="Helical" evidence="11">
    <location>
        <begin position="166"/>
        <end position="189"/>
    </location>
</feature>
<keyword evidence="6 11" id="KW-0472">Membrane</keyword>
<evidence type="ECO:0000256" key="3">
    <source>
        <dbReference type="ARBA" id="ARBA00022692"/>
    </source>
</evidence>
<dbReference type="PROSITE" id="PS51371">
    <property type="entry name" value="CBS"/>
    <property type="match status" value="1"/>
</dbReference>
<evidence type="ECO:0000256" key="8">
    <source>
        <dbReference type="ARBA" id="ARBA00023214"/>
    </source>
</evidence>
<dbReference type="PRINTS" id="PR00762">
    <property type="entry name" value="CLCHANNEL"/>
</dbReference>
<dbReference type="InterPro" id="IPR000644">
    <property type="entry name" value="CBS_dom"/>
</dbReference>
<name>A0ABM8G5T2_9CELL</name>
<evidence type="ECO:0000256" key="1">
    <source>
        <dbReference type="ARBA" id="ARBA00004141"/>
    </source>
</evidence>
<evidence type="ECO:0000313" key="14">
    <source>
        <dbReference type="Proteomes" id="UP001321475"/>
    </source>
</evidence>
<evidence type="ECO:0000256" key="10">
    <source>
        <dbReference type="PROSITE-ProRule" id="PRU00703"/>
    </source>
</evidence>
<dbReference type="InterPro" id="IPR014743">
    <property type="entry name" value="Cl-channel_core"/>
</dbReference>
<dbReference type="Gene3D" id="1.10.3080.10">
    <property type="entry name" value="Clc chloride channel"/>
    <property type="match status" value="1"/>
</dbReference>
<keyword evidence="5" id="KW-0406">Ion transport</keyword>